<feature type="DNA-binding region" description="OmpR/PhoB-type" evidence="6">
    <location>
        <begin position="1"/>
        <end position="101"/>
    </location>
</feature>
<dbReference type="InterPro" id="IPR051677">
    <property type="entry name" value="AfsR-DnrI-RedD_regulator"/>
</dbReference>
<dbReference type="EMBL" id="CP023690">
    <property type="protein sequence ID" value="QEV58270.1"/>
    <property type="molecule type" value="Genomic_DNA"/>
</dbReference>
<dbReference type="InterPro" id="IPR011990">
    <property type="entry name" value="TPR-like_helical_dom_sf"/>
</dbReference>
<accession>A0A5P2X5F3</accession>
<proteinExistence type="inferred from homology"/>
<dbReference type="PROSITE" id="PS51755">
    <property type="entry name" value="OMPR_PHOB"/>
    <property type="match status" value="1"/>
</dbReference>
<dbReference type="InterPro" id="IPR005158">
    <property type="entry name" value="BTAD"/>
</dbReference>
<dbReference type="Proteomes" id="UP000549009">
    <property type="component" value="Unassembled WGS sequence"/>
</dbReference>
<dbReference type="PANTHER" id="PTHR35807">
    <property type="entry name" value="TRANSCRIPTIONAL REGULATOR REDD-RELATED"/>
    <property type="match status" value="1"/>
</dbReference>
<dbReference type="PANTHER" id="PTHR35807:SF1">
    <property type="entry name" value="TRANSCRIPTIONAL REGULATOR REDD"/>
    <property type="match status" value="1"/>
</dbReference>
<comment type="similarity">
    <text evidence="1">Belongs to the AfsR/DnrI/RedD regulatory family.</text>
</comment>
<dbReference type="Gene3D" id="1.10.10.10">
    <property type="entry name" value="Winged helix-like DNA-binding domain superfamily/Winged helix DNA-binding domain"/>
    <property type="match status" value="1"/>
</dbReference>
<dbReference type="SUPFAM" id="SSF46894">
    <property type="entry name" value="C-terminal effector domain of the bipartite response regulators"/>
    <property type="match status" value="1"/>
</dbReference>
<evidence type="ECO:0000256" key="6">
    <source>
        <dbReference type="PROSITE-ProRule" id="PRU01091"/>
    </source>
</evidence>
<feature type="domain" description="OmpR/PhoB-type" evidence="7">
    <location>
        <begin position="1"/>
        <end position="101"/>
    </location>
</feature>
<dbReference type="GO" id="GO:0006355">
    <property type="term" value="P:regulation of DNA-templated transcription"/>
    <property type="evidence" value="ECO:0007669"/>
    <property type="project" value="InterPro"/>
</dbReference>
<dbReference type="GO" id="GO:0000160">
    <property type="term" value="P:phosphorelay signal transduction system"/>
    <property type="evidence" value="ECO:0007669"/>
    <property type="project" value="UniProtKB-KW"/>
</dbReference>
<dbReference type="KEGG" id="sspb:CP982_05730"/>
<keyword evidence="5" id="KW-0804">Transcription</keyword>
<evidence type="ECO:0000313" key="8">
    <source>
        <dbReference type="EMBL" id="MBB5101547.1"/>
    </source>
</evidence>
<sequence>MASDLWFGVMGPLRVCRGDTELELGTRLQRSMLAMLLLARGRAVSTEQLIDGLWDDPPAQATRSVRTYASGLRKGLGVERVVFSGDGYALPLAGDYFDLAVFEATMATADPVRLRQALELWRGTPLAGLPGPAVAAQRTRLAERHLGAQEMLAESELARGGHAQVVEQLSDLVAQHPLRERLHALLMRALYRSGRQADALAVYHDVRTALATELGIDPGRDLKQAYQGILANVPALTCEPAASGEDRAITTDTAVGTGLAGETWLARPVPAQLPADIADFTGRGDLVDQLTAAFTDLTGRAVRICAIAGIGGIGKTALAVHVAHALRDHYPDGQMYADLHGLDEPPADPARILAEFLEALGVPDRAIPAGCEARAALYRSLLAGRRILILLDNARDAAQIASLLPGTPTCAVLITSRNQLSGLAGVWRIALDVPEQDEVLALLAGVLGQSRVRNEPAAAQELVAACGFLPLAVRCAAARLATRPTWTIAHLAARLADERRTLAELRADRLTVEAGFQLSYRQLDHDQARAFRLLAIPDTPDMDLHAAAAILELSPAHAEPLVESLVDLSLLGSPAAGRYRYHGLLRLFARTRARDEHSGHDPGEPVLARLLDFYLATSRTGYRCIRPSSPAPDRLGPVRHPGLALPDATAARSWWAAELPGITKAVQQAGQYGPEVRRTAAELLAIVSSSLFGIGAPAASRNILNPTQHRTRMTCNITMHSSR</sequence>
<dbReference type="GO" id="GO:0003677">
    <property type="term" value="F:DNA binding"/>
    <property type="evidence" value="ECO:0007669"/>
    <property type="project" value="UniProtKB-UniRule"/>
</dbReference>
<dbReference type="SMART" id="SM01043">
    <property type="entry name" value="BTAD"/>
    <property type="match status" value="1"/>
</dbReference>
<dbReference type="InterPro" id="IPR036388">
    <property type="entry name" value="WH-like_DNA-bd_sf"/>
</dbReference>
<dbReference type="EMBL" id="JACHJD010000001">
    <property type="protein sequence ID" value="MBB5101547.1"/>
    <property type="molecule type" value="Genomic_DNA"/>
</dbReference>
<evidence type="ECO:0000313" key="9">
    <source>
        <dbReference type="EMBL" id="QEV58270.1"/>
    </source>
</evidence>
<dbReference type="SUPFAM" id="SSF52540">
    <property type="entry name" value="P-loop containing nucleoside triphosphate hydrolases"/>
    <property type="match status" value="1"/>
</dbReference>
<evidence type="ECO:0000256" key="3">
    <source>
        <dbReference type="ARBA" id="ARBA00023015"/>
    </source>
</evidence>
<evidence type="ECO:0000259" key="7">
    <source>
        <dbReference type="PROSITE" id="PS51755"/>
    </source>
</evidence>
<dbReference type="RefSeq" id="WP_150509473.1">
    <property type="nucleotide sequence ID" value="NZ_BMSQ01000003.1"/>
</dbReference>
<organism evidence="9 10">
    <name type="scientific">Streptomyces spectabilis</name>
    <dbReference type="NCBI Taxonomy" id="68270"/>
    <lineage>
        <taxon>Bacteria</taxon>
        <taxon>Bacillati</taxon>
        <taxon>Actinomycetota</taxon>
        <taxon>Actinomycetes</taxon>
        <taxon>Kitasatosporales</taxon>
        <taxon>Streptomycetaceae</taxon>
        <taxon>Streptomyces</taxon>
    </lineage>
</organism>
<name>A0A5P2X5F3_STRST</name>
<dbReference type="SMART" id="SM00862">
    <property type="entry name" value="Trans_reg_C"/>
    <property type="match status" value="1"/>
</dbReference>
<protein>
    <submittedName>
        <fullName evidence="9">AfsR family transcriptional regulator</fullName>
    </submittedName>
    <submittedName>
        <fullName evidence="8">DNA-binding SARP family transcriptional activator</fullName>
    </submittedName>
</protein>
<dbReference type="SUPFAM" id="SSF48452">
    <property type="entry name" value="TPR-like"/>
    <property type="match status" value="1"/>
</dbReference>
<gene>
    <name evidence="9" type="ORF">CP982_05730</name>
    <name evidence="8" type="ORF">FHS40_000600</name>
</gene>
<evidence type="ECO:0000256" key="4">
    <source>
        <dbReference type="ARBA" id="ARBA00023125"/>
    </source>
</evidence>
<reference evidence="8 11" key="2">
    <citation type="submission" date="2020-08" db="EMBL/GenBank/DDBJ databases">
        <title>Genomic Encyclopedia of Type Strains, Phase III (KMG-III): the genomes of soil and plant-associated and newly described type strains.</title>
        <authorList>
            <person name="Whitman W."/>
        </authorList>
    </citation>
    <scope>NUCLEOTIDE SEQUENCE [LARGE SCALE GENOMIC DNA]</scope>
    <source>
        <strain evidence="8 11">CECT 3146</strain>
    </source>
</reference>
<dbReference type="AlphaFoldDB" id="A0A5P2X5F3"/>
<dbReference type="CDD" id="cd15831">
    <property type="entry name" value="BTAD"/>
    <property type="match status" value="1"/>
</dbReference>
<dbReference type="GO" id="GO:0043531">
    <property type="term" value="F:ADP binding"/>
    <property type="evidence" value="ECO:0007669"/>
    <property type="project" value="InterPro"/>
</dbReference>
<dbReference type="PRINTS" id="PR00364">
    <property type="entry name" value="DISEASERSIST"/>
</dbReference>
<dbReference type="Proteomes" id="UP000326505">
    <property type="component" value="Chromosome"/>
</dbReference>
<keyword evidence="4 6" id="KW-0238">DNA-binding</keyword>
<dbReference type="InterPro" id="IPR027417">
    <property type="entry name" value="P-loop_NTPase"/>
</dbReference>
<keyword evidence="11" id="KW-1185">Reference proteome</keyword>
<evidence type="ECO:0000313" key="11">
    <source>
        <dbReference type="Proteomes" id="UP000549009"/>
    </source>
</evidence>
<evidence type="ECO:0000256" key="2">
    <source>
        <dbReference type="ARBA" id="ARBA00023012"/>
    </source>
</evidence>
<keyword evidence="2" id="KW-0902">Two-component regulatory system</keyword>
<evidence type="ECO:0000313" key="10">
    <source>
        <dbReference type="Proteomes" id="UP000326505"/>
    </source>
</evidence>
<evidence type="ECO:0000256" key="5">
    <source>
        <dbReference type="ARBA" id="ARBA00023163"/>
    </source>
</evidence>
<dbReference type="OrthoDB" id="3860705at2"/>
<dbReference type="Pfam" id="PF00486">
    <property type="entry name" value="Trans_reg_C"/>
    <property type="match status" value="1"/>
</dbReference>
<dbReference type="Gene3D" id="1.25.40.10">
    <property type="entry name" value="Tetratricopeptide repeat domain"/>
    <property type="match status" value="1"/>
</dbReference>
<evidence type="ECO:0000256" key="1">
    <source>
        <dbReference type="ARBA" id="ARBA00005820"/>
    </source>
</evidence>
<keyword evidence="3" id="KW-0805">Transcription regulation</keyword>
<dbReference type="Pfam" id="PF03704">
    <property type="entry name" value="BTAD"/>
    <property type="match status" value="1"/>
</dbReference>
<dbReference type="InterPro" id="IPR001867">
    <property type="entry name" value="OmpR/PhoB-type_DNA-bd"/>
</dbReference>
<dbReference type="Gene3D" id="3.40.50.300">
    <property type="entry name" value="P-loop containing nucleotide triphosphate hydrolases"/>
    <property type="match status" value="1"/>
</dbReference>
<reference evidence="9 10" key="1">
    <citation type="submission" date="2017-09" db="EMBL/GenBank/DDBJ databases">
        <authorList>
            <person name="Lee N."/>
            <person name="Cho B.-K."/>
        </authorList>
    </citation>
    <scope>NUCLEOTIDE SEQUENCE [LARGE SCALE GENOMIC DNA]</scope>
    <source>
        <strain evidence="9 10">ATCC 27465</strain>
    </source>
</reference>
<dbReference type="InterPro" id="IPR016032">
    <property type="entry name" value="Sig_transdc_resp-reg_C-effctor"/>
</dbReference>